<evidence type="ECO:0000256" key="2">
    <source>
        <dbReference type="SAM" id="Phobius"/>
    </source>
</evidence>
<gene>
    <name evidence="4" type="ORF">MMA15_10545</name>
</gene>
<evidence type="ECO:0000259" key="3">
    <source>
        <dbReference type="Pfam" id="PF07693"/>
    </source>
</evidence>
<feature type="domain" description="KAP NTPase" evidence="3">
    <location>
        <begin position="213"/>
        <end position="305"/>
    </location>
</feature>
<proteinExistence type="predicted"/>
<organism evidence="4 5">
    <name type="scientific">Streptomyces marispadix</name>
    <dbReference type="NCBI Taxonomy" id="2922868"/>
    <lineage>
        <taxon>Bacteria</taxon>
        <taxon>Bacillati</taxon>
        <taxon>Actinomycetota</taxon>
        <taxon>Actinomycetes</taxon>
        <taxon>Kitasatosporales</taxon>
        <taxon>Streptomycetaceae</taxon>
        <taxon>Streptomyces</taxon>
    </lineage>
</organism>
<name>A0ABS9SX10_9ACTN</name>
<sequence>MRILAQPARRSDKTVARHYQATIARPVAFEQHADLLDQETLEALRRLFPGGTAQMWGVMPGKGQRNLPHIRKMIPGSWVFFSGDKRLYLGGTVALTWRNPELAARLWSRDPDTGDTWEYMYALSGTREFDIPIEEIRDLLDWNPNRNIMGFQAFTETEADLLQRRYSLEALVSTSAESVPGKPVDATQSLPELNSDAASAEDLLSNEGDVDMLAKLAVARSTAPPLAIALLGEWGAGKSSFISQMSRRVYELTHENPGNPNRPSAFTSKVCQVHFNAWHYSDEHVWSGLADHLFQKLASTLPEESPPAQTAEEQQQKEARLNRLTRDQEFLEEQLDRSSWERPTGFLSNLGPIVEAPRLLFTSVRLLLRDIRRSLVPISVWLLSVVAIALALALKTPVSSWLAVSIGAIGVFAAPFLLVWRALRAAHVEGKKRGWSAP</sequence>
<evidence type="ECO:0000313" key="4">
    <source>
        <dbReference type="EMBL" id="MCH6160822.1"/>
    </source>
</evidence>
<dbReference type="Proteomes" id="UP001166784">
    <property type="component" value="Unassembled WGS sequence"/>
</dbReference>
<keyword evidence="2" id="KW-0472">Membrane</keyword>
<evidence type="ECO:0000313" key="5">
    <source>
        <dbReference type="Proteomes" id="UP001166784"/>
    </source>
</evidence>
<keyword evidence="5" id="KW-1185">Reference proteome</keyword>
<feature type="transmembrane region" description="Helical" evidence="2">
    <location>
        <begin position="400"/>
        <end position="423"/>
    </location>
</feature>
<dbReference type="RefSeq" id="WP_241058847.1">
    <property type="nucleotide sequence ID" value="NZ_JAKWJU010000002.1"/>
</dbReference>
<reference evidence="4" key="2">
    <citation type="journal article" date="2023" name="Int. J. Syst. Evol. Microbiol.">
        <title>Streptomyces marispadix sp. nov., isolated from marine beach sediment of the Northern Coast of Portugal.</title>
        <authorList>
            <person name="dos Santos J.D.N."/>
            <person name="Vitorino I.R."/>
            <person name="Kallscheuer N."/>
            <person name="Srivastava A."/>
            <person name="Krautwurst S."/>
            <person name="Marz M."/>
            <person name="Jogler C."/>
            <person name="Lobo Da Cunha A."/>
            <person name="Catita J."/>
            <person name="Goncalves H."/>
            <person name="Gonzalez I."/>
            <person name="Reyes F."/>
            <person name="Lage O.M."/>
        </authorList>
    </citation>
    <scope>NUCLEOTIDE SEQUENCE</scope>
    <source>
        <strain evidence="4">M600PL45_2</strain>
    </source>
</reference>
<reference evidence="4" key="1">
    <citation type="submission" date="2022-03" db="EMBL/GenBank/DDBJ databases">
        <authorList>
            <person name="Santos J.D.N."/>
            <person name="Kallscheuer N."/>
            <person name="Jogler C."/>
            <person name="Lage O.M."/>
        </authorList>
    </citation>
    <scope>NUCLEOTIDE SEQUENCE</scope>
    <source>
        <strain evidence="4">M600PL45_2</strain>
    </source>
</reference>
<feature type="transmembrane region" description="Helical" evidence="2">
    <location>
        <begin position="375"/>
        <end position="394"/>
    </location>
</feature>
<accession>A0ABS9SX10</accession>
<dbReference type="EMBL" id="JAKWJU010000002">
    <property type="protein sequence ID" value="MCH6160822.1"/>
    <property type="molecule type" value="Genomic_DNA"/>
</dbReference>
<dbReference type="InterPro" id="IPR011646">
    <property type="entry name" value="KAP_P-loop"/>
</dbReference>
<comment type="caution">
    <text evidence="4">The sequence shown here is derived from an EMBL/GenBank/DDBJ whole genome shotgun (WGS) entry which is preliminary data.</text>
</comment>
<keyword evidence="2" id="KW-0812">Transmembrane</keyword>
<keyword evidence="2" id="KW-1133">Transmembrane helix</keyword>
<evidence type="ECO:0000256" key="1">
    <source>
        <dbReference type="SAM" id="Coils"/>
    </source>
</evidence>
<feature type="coiled-coil region" evidence="1">
    <location>
        <begin position="314"/>
        <end position="341"/>
    </location>
</feature>
<dbReference type="Pfam" id="PF07693">
    <property type="entry name" value="KAP_NTPase"/>
    <property type="match status" value="1"/>
</dbReference>
<keyword evidence="1" id="KW-0175">Coiled coil</keyword>
<protein>
    <submittedName>
        <fullName evidence="4">KAP family NTPase</fullName>
    </submittedName>
</protein>